<comment type="caution">
    <text evidence="10">The sequence shown here is derived from an EMBL/GenBank/DDBJ whole genome shotgun (WGS) entry which is preliminary data.</text>
</comment>
<dbReference type="CDD" id="cd06261">
    <property type="entry name" value="TM_PBP2"/>
    <property type="match status" value="1"/>
</dbReference>
<dbReference type="GO" id="GO:0005886">
    <property type="term" value="C:plasma membrane"/>
    <property type="evidence" value="ECO:0007669"/>
    <property type="project" value="UniProtKB-SubCell"/>
</dbReference>
<feature type="transmembrane region" description="Helical" evidence="8">
    <location>
        <begin position="422"/>
        <end position="442"/>
    </location>
</feature>
<dbReference type="PANTHER" id="PTHR43357:SF4">
    <property type="entry name" value="INNER MEMBRANE ABC TRANSPORTER PERMEASE PROTEIN YDCV"/>
    <property type="match status" value="1"/>
</dbReference>
<dbReference type="GO" id="GO:0055085">
    <property type="term" value="P:transmembrane transport"/>
    <property type="evidence" value="ECO:0007669"/>
    <property type="project" value="InterPro"/>
</dbReference>
<feature type="transmembrane region" description="Helical" evidence="8">
    <location>
        <begin position="246"/>
        <end position="271"/>
    </location>
</feature>
<proteinExistence type="inferred from homology"/>
<evidence type="ECO:0000256" key="4">
    <source>
        <dbReference type="ARBA" id="ARBA00022519"/>
    </source>
</evidence>
<dbReference type="Pfam" id="PF00528">
    <property type="entry name" value="BPD_transp_1"/>
    <property type="match status" value="1"/>
</dbReference>
<feature type="transmembrane region" description="Helical" evidence="8">
    <location>
        <begin position="206"/>
        <end position="226"/>
    </location>
</feature>
<comment type="subcellular location">
    <subcellularLocation>
        <location evidence="1">Cell inner membrane</location>
        <topology evidence="1">Multi-pass membrane protein</topology>
    </subcellularLocation>
    <subcellularLocation>
        <location evidence="8">Cell membrane</location>
        <topology evidence="8">Multi-pass membrane protein</topology>
    </subcellularLocation>
</comment>
<evidence type="ECO:0000256" key="3">
    <source>
        <dbReference type="ARBA" id="ARBA00022475"/>
    </source>
</evidence>
<evidence type="ECO:0000313" key="10">
    <source>
        <dbReference type="EMBL" id="RAI27141.1"/>
    </source>
</evidence>
<dbReference type="InterPro" id="IPR000515">
    <property type="entry name" value="MetI-like"/>
</dbReference>
<keyword evidence="2 8" id="KW-0813">Transport</keyword>
<evidence type="ECO:0000256" key="8">
    <source>
        <dbReference type="RuleBase" id="RU363032"/>
    </source>
</evidence>
<feature type="transmembrane region" description="Helical" evidence="8">
    <location>
        <begin position="393"/>
        <end position="416"/>
    </location>
</feature>
<evidence type="ECO:0000256" key="5">
    <source>
        <dbReference type="ARBA" id="ARBA00022692"/>
    </source>
</evidence>
<dbReference type="EMBL" id="NPEV01000021">
    <property type="protein sequence ID" value="RAI27141.1"/>
    <property type="molecule type" value="Genomic_DNA"/>
</dbReference>
<dbReference type="Gene3D" id="1.10.3720.10">
    <property type="entry name" value="MetI-like"/>
    <property type="match status" value="2"/>
</dbReference>
<dbReference type="OrthoDB" id="7852521at2"/>
<sequence>MLRLVPFLAILVLVGPVAAGLAGAALPAFGYLPALGGTAFSLDPFRAVFAAPGIWTSIGLSLGVGLTSTAIAFLAVVLFVAGWQATRVFTVLTQMLSPLLAMPHAAAAFGLAFLIAPSGWLVRLASPWATGIARPPDLLIVNDPLGLAIVAGLALKEIPFLFLMTLAALPQTDARRLTEVTASFGYGRTAGWIVAVLPRLYPQIRLPIFAVIAFASSVVDVALILGPTTPAPLAVRLVTWMNDPDLAMRFQASAGALVQLATTACALLIWIAGERFLGRLAGPHLASGRRHANDGPLRAASAGVMVLVVIAVALGIVVLAVWSFAGYWRFPDALPGATTLANWARQVPGIFGPLETTVVIGIAATVIALALSLGALENEKRRGRVAGSRALTLLYLPLIVPQIAFLFGLQVLFIAAGLDATGAALVLSHLVFVMPYVFLSLADPWRAFDERYATVAKGLGSSPTGIFWRVRLPMLIPAVLTAAAVGFAVSVGQYLPTLLIGAGRWPTVTTEAVALAAGGDRRVIGVYALLQMVLPFLGFAVATLVPLLLFSRRRGLAA</sequence>
<keyword evidence="11" id="KW-1185">Reference proteome</keyword>
<protein>
    <submittedName>
        <fullName evidence="10">ABC transporter permease</fullName>
    </submittedName>
</protein>
<evidence type="ECO:0000256" key="7">
    <source>
        <dbReference type="ARBA" id="ARBA00023136"/>
    </source>
</evidence>
<dbReference type="AlphaFoldDB" id="A0A327JM23"/>
<comment type="similarity">
    <text evidence="8">Belongs to the binding-protein-dependent transport system permease family.</text>
</comment>
<feature type="domain" description="ABC transmembrane type-1" evidence="9">
    <location>
        <begin position="54"/>
        <end position="269"/>
    </location>
</feature>
<evidence type="ECO:0000313" key="11">
    <source>
        <dbReference type="Proteomes" id="UP000249299"/>
    </source>
</evidence>
<organism evidence="10 11">
    <name type="scientific">Rhodobium orientis</name>
    <dbReference type="NCBI Taxonomy" id="34017"/>
    <lineage>
        <taxon>Bacteria</taxon>
        <taxon>Pseudomonadati</taxon>
        <taxon>Pseudomonadota</taxon>
        <taxon>Alphaproteobacteria</taxon>
        <taxon>Hyphomicrobiales</taxon>
        <taxon>Rhodobiaceae</taxon>
        <taxon>Rhodobium</taxon>
    </lineage>
</organism>
<keyword evidence="6 8" id="KW-1133">Transmembrane helix</keyword>
<dbReference type="PANTHER" id="PTHR43357">
    <property type="entry name" value="INNER MEMBRANE ABC TRANSPORTER PERMEASE PROTEIN YDCV"/>
    <property type="match status" value="1"/>
</dbReference>
<evidence type="ECO:0000256" key="2">
    <source>
        <dbReference type="ARBA" id="ARBA00022448"/>
    </source>
</evidence>
<dbReference type="RefSeq" id="WP_111434430.1">
    <property type="nucleotide sequence ID" value="NZ_JACIGG010000003.1"/>
</dbReference>
<keyword evidence="3" id="KW-1003">Cell membrane</keyword>
<feature type="transmembrane region" description="Helical" evidence="8">
    <location>
        <begin position="145"/>
        <end position="169"/>
    </location>
</feature>
<evidence type="ECO:0000259" key="9">
    <source>
        <dbReference type="PROSITE" id="PS50928"/>
    </source>
</evidence>
<feature type="transmembrane region" description="Helical" evidence="8">
    <location>
        <begin position="524"/>
        <end position="550"/>
    </location>
</feature>
<feature type="transmembrane region" description="Helical" evidence="8">
    <location>
        <begin position="102"/>
        <end position="125"/>
    </location>
</feature>
<feature type="transmembrane region" description="Helical" evidence="8">
    <location>
        <begin position="299"/>
        <end position="330"/>
    </location>
</feature>
<keyword evidence="4" id="KW-0997">Cell inner membrane</keyword>
<dbReference type="SUPFAM" id="SSF161098">
    <property type="entry name" value="MetI-like"/>
    <property type="match status" value="2"/>
</dbReference>
<dbReference type="Proteomes" id="UP000249299">
    <property type="component" value="Unassembled WGS sequence"/>
</dbReference>
<evidence type="ECO:0000256" key="6">
    <source>
        <dbReference type="ARBA" id="ARBA00022989"/>
    </source>
</evidence>
<reference evidence="10 11" key="1">
    <citation type="submission" date="2017-07" db="EMBL/GenBank/DDBJ databases">
        <title>Draft Genome Sequences of Select Purple Nonsulfur Bacteria.</title>
        <authorList>
            <person name="Lasarre B."/>
            <person name="Mckinlay J.B."/>
        </authorList>
    </citation>
    <scope>NUCLEOTIDE SEQUENCE [LARGE SCALE GENOMIC DNA]</scope>
    <source>
        <strain evidence="10 11">DSM 11290</strain>
    </source>
</reference>
<feature type="transmembrane region" description="Helical" evidence="8">
    <location>
        <begin position="350"/>
        <end position="373"/>
    </location>
</feature>
<dbReference type="InterPro" id="IPR035906">
    <property type="entry name" value="MetI-like_sf"/>
</dbReference>
<gene>
    <name evidence="10" type="ORF">CH339_11075</name>
</gene>
<accession>A0A327JM23</accession>
<feature type="transmembrane region" description="Helical" evidence="8">
    <location>
        <begin position="475"/>
        <end position="495"/>
    </location>
</feature>
<dbReference type="PROSITE" id="PS50928">
    <property type="entry name" value="ABC_TM1"/>
    <property type="match status" value="2"/>
</dbReference>
<feature type="transmembrane region" description="Helical" evidence="8">
    <location>
        <begin position="48"/>
        <end position="81"/>
    </location>
</feature>
<evidence type="ECO:0000256" key="1">
    <source>
        <dbReference type="ARBA" id="ARBA00004429"/>
    </source>
</evidence>
<name>A0A327JM23_9HYPH</name>
<feature type="domain" description="ABC transmembrane type-1" evidence="9">
    <location>
        <begin position="354"/>
        <end position="545"/>
    </location>
</feature>
<keyword evidence="7 8" id="KW-0472">Membrane</keyword>
<keyword evidence="5 8" id="KW-0812">Transmembrane</keyword>